<name>A0A1T1NSK1_9XANT</name>
<gene>
    <name evidence="2" type="ORF">Xmlh_19470</name>
</gene>
<organism evidence="2 3">
    <name type="scientific">Xanthomonas axonopodis pv. melhusii</name>
    <dbReference type="NCBI Taxonomy" id="487834"/>
    <lineage>
        <taxon>Bacteria</taxon>
        <taxon>Pseudomonadati</taxon>
        <taxon>Pseudomonadota</taxon>
        <taxon>Gammaproteobacteria</taxon>
        <taxon>Lysobacterales</taxon>
        <taxon>Lysobacteraceae</taxon>
        <taxon>Xanthomonas</taxon>
    </lineage>
</organism>
<comment type="caution">
    <text evidence="2">The sequence shown here is derived from an EMBL/GenBank/DDBJ whole genome shotgun (WGS) entry which is preliminary data.</text>
</comment>
<reference evidence="2 3" key="1">
    <citation type="submission" date="2015-12" db="EMBL/GenBank/DDBJ databases">
        <authorList>
            <person name="Shamseldin A."/>
            <person name="Moawad H."/>
            <person name="Abd El-Rahim W.M."/>
            <person name="Sadowsky M.J."/>
        </authorList>
    </citation>
    <scope>NUCLEOTIDE SEQUENCE [LARGE SCALE GENOMIC DNA]</scope>
    <source>
        <strain evidence="2 3">LMG9050</strain>
    </source>
</reference>
<feature type="region of interest" description="Disordered" evidence="1">
    <location>
        <begin position="1"/>
        <end position="26"/>
    </location>
</feature>
<evidence type="ECO:0000256" key="1">
    <source>
        <dbReference type="SAM" id="MobiDB-lite"/>
    </source>
</evidence>
<proteinExistence type="predicted"/>
<dbReference type="EMBL" id="LOJW01000051">
    <property type="protein sequence ID" value="OOW66354.1"/>
    <property type="molecule type" value="Genomic_DNA"/>
</dbReference>
<protein>
    <submittedName>
        <fullName evidence="2">Uncharacterized protein</fullName>
    </submittedName>
</protein>
<evidence type="ECO:0000313" key="3">
    <source>
        <dbReference type="Proteomes" id="UP000190559"/>
    </source>
</evidence>
<evidence type="ECO:0000313" key="2">
    <source>
        <dbReference type="EMBL" id="OOW66354.1"/>
    </source>
</evidence>
<dbReference type="AlphaFoldDB" id="A0A1T1NSK1"/>
<dbReference type="Proteomes" id="UP000190559">
    <property type="component" value="Unassembled WGS sequence"/>
</dbReference>
<dbReference type="RefSeq" id="WP_170912859.1">
    <property type="nucleotide sequence ID" value="NZ_LOJW01000051.1"/>
</dbReference>
<sequence>MAAGGAERVLRGAGLAGAKASRTPCLDAPQDARTHLNVHDTLQTIAAMPLHRLAIAKETHTPDRVRV</sequence>
<accession>A0A1T1NSK1</accession>